<dbReference type="SUPFAM" id="SSF52058">
    <property type="entry name" value="L domain-like"/>
    <property type="match status" value="1"/>
</dbReference>
<evidence type="ECO:0000313" key="3">
    <source>
        <dbReference type="EMBL" id="GBM42738.1"/>
    </source>
</evidence>
<dbReference type="EMBL" id="BGPR01001003">
    <property type="protein sequence ID" value="GBM42738.1"/>
    <property type="molecule type" value="Genomic_DNA"/>
</dbReference>
<dbReference type="InterPro" id="IPR032675">
    <property type="entry name" value="LRR_dom_sf"/>
</dbReference>
<reference evidence="3 4" key="1">
    <citation type="journal article" date="2019" name="Sci. Rep.">
        <title>Orb-weaving spider Araneus ventricosus genome elucidates the spidroin gene catalogue.</title>
        <authorList>
            <person name="Kono N."/>
            <person name="Nakamura H."/>
            <person name="Ohtoshi R."/>
            <person name="Moran D.A.P."/>
            <person name="Shinohara A."/>
            <person name="Yoshida Y."/>
            <person name="Fujiwara M."/>
            <person name="Mori M."/>
            <person name="Tomita M."/>
            <person name="Arakawa K."/>
        </authorList>
    </citation>
    <scope>NUCLEOTIDE SEQUENCE [LARGE SCALE GENOMIC DNA]</scope>
</reference>
<dbReference type="PANTHER" id="PTHR46114:SF1">
    <property type="entry name" value="ZAD DOMAIN-CONTAINING PROTEIN"/>
    <property type="match status" value="1"/>
</dbReference>
<protein>
    <submittedName>
        <fullName evidence="3">CCR4-NOT transcription complex subunit 6-like</fullName>
    </submittedName>
</protein>
<comment type="caution">
    <text evidence="3">The sequence shown here is derived from an EMBL/GenBank/DDBJ whole genome shotgun (WGS) entry which is preliminary data.</text>
</comment>
<evidence type="ECO:0000313" key="4">
    <source>
        <dbReference type="Proteomes" id="UP000499080"/>
    </source>
</evidence>
<accession>A0A4Y2FQH3</accession>
<dbReference type="InterPro" id="IPR001611">
    <property type="entry name" value="Leu-rich_rpt"/>
</dbReference>
<organism evidence="3 4">
    <name type="scientific">Araneus ventricosus</name>
    <name type="common">Orbweaver spider</name>
    <name type="synonym">Epeira ventricosa</name>
    <dbReference type="NCBI Taxonomy" id="182803"/>
    <lineage>
        <taxon>Eukaryota</taxon>
        <taxon>Metazoa</taxon>
        <taxon>Ecdysozoa</taxon>
        <taxon>Arthropoda</taxon>
        <taxon>Chelicerata</taxon>
        <taxon>Arachnida</taxon>
        <taxon>Araneae</taxon>
        <taxon>Araneomorphae</taxon>
        <taxon>Entelegynae</taxon>
        <taxon>Araneoidea</taxon>
        <taxon>Araneidae</taxon>
        <taxon>Araneus</taxon>
    </lineage>
</organism>
<gene>
    <name evidence="3" type="primary">cnot6l</name>
    <name evidence="3" type="ORF">AVEN_103150_1</name>
</gene>
<dbReference type="AlphaFoldDB" id="A0A4Y2FQH3"/>
<keyword evidence="2" id="KW-0677">Repeat</keyword>
<keyword evidence="1" id="KW-0433">Leucine-rich repeat</keyword>
<name>A0A4Y2FQH3_ARAVE</name>
<evidence type="ECO:0000256" key="2">
    <source>
        <dbReference type="ARBA" id="ARBA00022737"/>
    </source>
</evidence>
<dbReference type="Pfam" id="PF13855">
    <property type="entry name" value="LRR_8"/>
    <property type="match status" value="1"/>
</dbReference>
<proteinExistence type="predicted"/>
<dbReference type="InterPro" id="IPR003591">
    <property type="entry name" value="Leu-rich_rpt_typical-subtyp"/>
</dbReference>
<evidence type="ECO:0000256" key="1">
    <source>
        <dbReference type="ARBA" id="ARBA00022614"/>
    </source>
</evidence>
<dbReference type="OrthoDB" id="1394818at2759"/>
<dbReference type="Gene3D" id="3.80.10.10">
    <property type="entry name" value="Ribonuclease Inhibitor"/>
    <property type="match status" value="1"/>
</dbReference>
<dbReference type="PROSITE" id="PS51450">
    <property type="entry name" value="LRR"/>
    <property type="match status" value="1"/>
</dbReference>
<keyword evidence="4" id="KW-1185">Reference proteome</keyword>
<dbReference type="Proteomes" id="UP000499080">
    <property type="component" value="Unassembled WGS sequence"/>
</dbReference>
<sequence>MYPRYATGSVVRKPETTAETLKEGDKSFFSTVEVLQIQELSSLKVFRFWGLDEADLMSKRLPPKKKDRNQYVHPNPRRLYCIMPAEEAAKRPKEEFTELEIIGNVSRLSSSLWQMTSLTSLYLNNNSLTSIPGEISLLVNLAHLNVSCNKLRTLPPEIGDMQSLRELLLNHNKIVTLPTQLGKLFKLCKLELSGNPLGGRIMEIINRPSCRTEDILSYLIDHLPVELNDLVRDLNLSKNKVEILASRLQQRNLLEENVRVTSFHTRHLLFESFFKKEESIVFCCDIDGLLKELRIAHEPNEWRLFIDALKLSFKAVLLNNGNELPSIPVAHAVYMKETYHNLKQLLEMINYSKYGWQICADLKRDWPQRASFKPGEMNVKHPLLAEPHKIIIPPLHIKLGLVKNLAKAMDKNGPAFKYLHEKFPRLSVAKIKEGVFVGTQIKQLFRDSNFETSSK</sequence>
<dbReference type="SMART" id="SM00369">
    <property type="entry name" value="LRR_TYP"/>
    <property type="match status" value="3"/>
</dbReference>
<dbReference type="PANTHER" id="PTHR46114">
    <property type="entry name" value="APPLE DOMAIN-CONTAINING PROTEIN"/>
    <property type="match status" value="1"/>
</dbReference>